<evidence type="ECO:0000256" key="3">
    <source>
        <dbReference type="ARBA" id="ARBA00022759"/>
    </source>
</evidence>
<proteinExistence type="inferred from homology"/>
<organism evidence="8">
    <name type="scientific">hydrothermal vent metagenome</name>
    <dbReference type="NCBI Taxonomy" id="652676"/>
    <lineage>
        <taxon>unclassified sequences</taxon>
        <taxon>metagenomes</taxon>
        <taxon>ecological metagenomes</taxon>
    </lineage>
</organism>
<evidence type="ECO:0000256" key="4">
    <source>
        <dbReference type="ARBA" id="ARBA00022801"/>
    </source>
</evidence>
<dbReference type="InterPro" id="IPR013527">
    <property type="entry name" value="YicC-like_N"/>
</dbReference>
<dbReference type="NCBIfam" id="TIGR00255">
    <property type="entry name" value="YicC/YloC family endoribonuclease"/>
    <property type="match status" value="1"/>
</dbReference>
<reference evidence="8" key="1">
    <citation type="submission" date="2018-06" db="EMBL/GenBank/DDBJ databases">
        <authorList>
            <person name="Zhirakovskaya E."/>
        </authorList>
    </citation>
    <scope>NUCLEOTIDE SEQUENCE</scope>
</reference>
<evidence type="ECO:0000313" key="8">
    <source>
        <dbReference type="EMBL" id="VAX31689.1"/>
    </source>
</evidence>
<name>A0A3B1CNI7_9ZZZZ</name>
<evidence type="ECO:0000256" key="2">
    <source>
        <dbReference type="ARBA" id="ARBA00022722"/>
    </source>
</evidence>
<feature type="domain" description="Endoribonuclease YicC-like C-terminal" evidence="7">
    <location>
        <begin position="173"/>
        <end position="291"/>
    </location>
</feature>
<evidence type="ECO:0000256" key="5">
    <source>
        <dbReference type="ARBA" id="ARBA00035648"/>
    </source>
</evidence>
<keyword evidence="3" id="KW-0255">Endonuclease</keyword>
<dbReference type="Pfam" id="PF03755">
    <property type="entry name" value="YicC-like_N"/>
    <property type="match status" value="1"/>
</dbReference>
<evidence type="ECO:0000256" key="1">
    <source>
        <dbReference type="ARBA" id="ARBA00001968"/>
    </source>
</evidence>
<dbReference type="PANTHER" id="PTHR30636">
    <property type="entry name" value="UPF0701 PROTEIN YICC"/>
    <property type="match status" value="1"/>
</dbReference>
<dbReference type="EMBL" id="UOGF01000077">
    <property type="protein sequence ID" value="VAX31689.1"/>
    <property type="molecule type" value="Genomic_DNA"/>
</dbReference>
<accession>A0A3B1CNI7</accession>
<gene>
    <name evidence="8" type="ORF">MNBD_NITROSPIRAE01-2004</name>
</gene>
<feature type="domain" description="Endoribonuclease YicC-like N-terminal" evidence="6">
    <location>
        <begin position="2"/>
        <end position="155"/>
    </location>
</feature>
<evidence type="ECO:0000259" key="6">
    <source>
        <dbReference type="Pfam" id="PF03755"/>
    </source>
</evidence>
<dbReference type="GO" id="GO:0016787">
    <property type="term" value="F:hydrolase activity"/>
    <property type="evidence" value="ECO:0007669"/>
    <property type="project" value="UniProtKB-KW"/>
</dbReference>
<sequence length="292" mass="32513">MIQSMTGYGRAESALKEITLCVELRAVNHRHASVVIRLPRLLAAQEEILKKALQNRFERGRIDLSVTLSGSGASEKKLVLNLEAAANYHKMLTTLKKSLGLSGEIDVALMSQFRDVITTKEVSAPSPELETLLNKTFSRAMTALEKMRKHEGKALVSDLKTRLQNISKLLTTVKKQEQDVTRSRQIALKTRIAKLTGGIEIDPVRLAQEVAIFAERSDISEERTRLSAHIDQFKSLLKTGGVLGRSLDFLIQEMFREVNTLGSKSGNQTISMSVLAMKGELEKMREQVQNIA</sequence>
<keyword evidence="2" id="KW-0540">Nuclease</keyword>
<protein>
    <submittedName>
        <fullName evidence="8">Protein YicC</fullName>
    </submittedName>
</protein>
<dbReference type="InterPro" id="IPR005229">
    <property type="entry name" value="YicC/YloC-like"/>
</dbReference>
<evidence type="ECO:0000259" key="7">
    <source>
        <dbReference type="Pfam" id="PF08340"/>
    </source>
</evidence>
<keyword evidence="4" id="KW-0378">Hydrolase</keyword>
<dbReference type="GO" id="GO:0004521">
    <property type="term" value="F:RNA endonuclease activity"/>
    <property type="evidence" value="ECO:0007669"/>
    <property type="project" value="InterPro"/>
</dbReference>
<comment type="similarity">
    <text evidence="5">Belongs to the YicC/YloC family.</text>
</comment>
<dbReference type="Pfam" id="PF08340">
    <property type="entry name" value="YicC-like_C"/>
    <property type="match status" value="1"/>
</dbReference>
<comment type="cofactor">
    <cofactor evidence="1">
        <name>a divalent metal cation</name>
        <dbReference type="ChEBI" id="CHEBI:60240"/>
    </cofactor>
</comment>
<dbReference type="PANTHER" id="PTHR30636:SF3">
    <property type="entry name" value="UPF0701 PROTEIN YICC"/>
    <property type="match status" value="1"/>
</dbReference>
<dbReference type="AlphaFoldDB" id="A0A3B1CNI7"/>
<dbReference type="InterPro" id="IPR013551">
    <property type="entry name" value="YicC-like_C"/>
</dbReference>